<feature type="domain" description="BZIP" evidence="3">
    <location>
        <begin position="67"/>
        <end position="117"/>
    </location>
</feature>
<organism evidence="4 5">
    <name type="scientific">Monoraphidium neglectum</name>
    <dbReference type="NCBI Taxonomy" id="145388"/>
    <lineage>
        <taxon>Eukaryota</taxon>
        <taxon>Viridiplantae</taxon>
        <taxon>Chlorophyta</taxon>
        <taxon>core chlorophytes</taxon>
        <taxon>Chlorophyceae</taxon>
        <taxon>CS clade</taxon>
        <taxon>Sphaeropleales</taxon>
        <taxon>Selenastraceae</taxon>
        <taxon>Monoraphidium</taxon>
    </lineage>
</organism>
<dbReference type="OrthoDB" id="561334at2759"/>
<evidence type="ECO:0000313" key="4">
    <source>
        <dbReference type="EMBL" id="KIY98857.1"/>
    </source>
</evidence>
<gene>
    <name evidence="4" type="ORF">MNEG_9103</name>
</gene>
<evidence type="ECO:0000313" key="5">
    <source>
        <dbReference type="Proteomes" id="UP000054498"/>
    </source>
</evidence>
<dbReference type="GO" id="GO:0003700">
    <property type="term" value="F:DNA-binding transcription factor activity"/>
    <property type="evidence" value="ECO:0007669"/>
    <property type="project" value="InterPro"/>
</dbReference>
<dbReference type="PROSITE" id="PS50217">
    <property type="entry name" value="BZIP"/>
    <property type="match status" value="1"/>
</dbReference>
<name>A0A0D2JHK6_9CHLO</name>
<feature type="region of interest" description="Disordered" evidence="2">
    <location>
        <begin position="1"/>
        <end position="92"/>
    </location>
</feature>
<feature type="compositionally biased region" description="Polar residues" evidence="2">
    <location>
        <begin position="26"/>
        <end position="35"/>
    </location>
</feature>
<feature type="compositionally biased region" description="Low complexity" evidence="2">
    <location>
        <begin position="50"/>
        <end position="63"/>
    </location>
</feature>
<evidence type="ECO:0000256" key="1">
    <source>
        <dbReference type="ARBA" id="ARBA00022737"/>
    </source>
</evidence>
<dbReference type="PANTHER" id="PTHR13119">
    <property type="entry name" value="ZINC FINGER CCCH DOMAIN-CONTAINING PROTEI"/>
    <property type="match status" value="1"/>
</dbReference>
<dbReference type="Gene3D" id="1.20.5.170">
    <property type="match status" value="1"/>
</dbReference>
<evidence type="ECO:0000256" key="2">
    <source>
        <dbReference type="SAM" id="MobiDB-lite"/>
    </source>
</evidence>
<feature type="compositionally biased region" description="Gly residues" evidence="2">
    <location>
        <begin position="1"/>
        <end position="11"/>
    </location>
</feature>
<keyword evidence="5" id="KW-1185">Reference proteome</keyword>
<dbReference type="PANTHER" id="PTHR13119:SF12">
    <property type="entry name" value="PROTEIN SUPPRESSOR OF SABLE"/>
    <property type="match status" value="1"/>
</dbReference>
<dbReference type="GO" id="GO:0003723">
    <property type="term" value="F:RNA binding"/>
    <property type="evidence" value="ECO:0007669"/>
    <property type="project" value="InterPro"/>
</dbReference>
<reference evidence="4 5" key="1">
    <citation type="journal article" date="2013" name="BMC Genomics">
        <title>Reconstruction of the lipid metabolism for the microalga Monoraphidium neglectum from its genome sequence reveals characteristics suitable for biofuel production.</title>
        <authorList>
            <person name="Bogen C."/>
            <person name="Al-Dilaimi A."/>
            <person name="Albersmeier A."/>
            <person name="Wichmann J."/>
            <person name="Grundmann M."/>
            <person name="Rupp O."/>
            <person name="Lauersen K.J."/>
            <person name="Blifernez-Klassen O."/>
            <person name="Kalinowski J."/>
            <person name="Goesmann A."/>
            <person name="Mussgnug J.H."/>
            <person name="Kruse O."/>
        </authorList>
    </citation>
    <scope>NUCLEOTIDE SEQUENCE [LARGE SCALE GENOMIC DNA]</scope>
    <source>
        <strain evidence="4 5">SAG 48.87</strain>
    </source>
</reference>
<dbReference type="GO" id="GO:0005634">
    <property type="term" value="C:nucleus"/>
    <property type="evidence" value="ECO:0007669"/>
    <property type="project" value="TreeGrafter"/>
</dbReference>
<proteinExistence type="predicted"/>
<dbReference type="STRING" id="145388.A0A0D2JHK6"/>
<feature type="compositionally biased region" description="Low complexity" evidence="2">
    <location>
        <begin position="225"/>
        <end position="253"/>
    </location>
</feature>
<protein>
    <recommendedName>
        <fullName evidence="3">BZIP domain-containing protein</fullName>
    </recommendedName>
</protein>
<dbReference type="GO" id="GO:0045892">
    <property type="term" value="P:negative regulation of DNA-templated transcription"/>
    <property type="evidence" value="ECO:0007669"/>
    <property type="project" value="InterPro"/>
</dbReference>
<accession>A0A0D2JHK6</accession>
<feature type="compositionally biased region" description="Basic and acidic residues" evidence="2">
    <location>
        <begin position="14"/>
        <end position="24"/>
    </location>
</feature>
<dbReference type="Proteomes" id="UP000054498">
    <property type="component" value="Unassembled WGS sequence"/>
</dbReference>
<dbReference type="InterPro" id="IPR004827">
    <property type="entry name" value="bZIP"/>
</dbReference>
<feature type="region of interest" description="Disordered" evidence="2">
    <location>
        <begin position="225"/>
        <end position="289"/>
    </location>
</feature>
<dbReference type="EMBL" id="KK102039">
    <property type="protein sequence ID" value="KIY98857.1"/>
    <property type="molecule type" value="Genomic_DNA"/>
</dbReference>
<evidence type="ECO:0000259" key="3">
    <source>
        <dbReference type="PROSITE" id="PS50217"/>
    </source>
</evidence>
<dbReference type="SUPFAM" id="SSF57959">
    <property type="entry name" value="Leucine zipper domain"/>
    <property type="match status" value="1"/>
</dbReference>
<dbReference type="RefSeq" id="XP_013897877.1">
    <property type="nucleotide sequence ID" value="XM_014042423.1"/>
</dbReference>
<dbReference type="Pfam" id="PF07716">
    <property type="entry name" value="bZIP_2"/>
    <property type="match status" value="1"/>
</dbReference>
<feature type="compositionally biased region" description="Low complexity" evidence="2">
    <location>
        <begin position="278"/>
        <end position="289"/>
    </location>
</feature>
<keyword evidence="1" id="KW-0677">Repeat</keyword>
<dbReference type="KEGG" id="mng:MNEG_9103"/>
<dbReference type="InterPro" id="IPR045124">
    <property type="entry name" value="Su(sable)-like"/>
</dbReference>
<dbReference type="AlphaFoldDB" id="A0A0D2JHK6"/>
<dbReference type="InterPro" id="IPR046347">
    <property type="entry name" value="bZIP_sf"/>
</dbReference>
<sequence>MQGGGGGGGSGSMHTDDDSRDHPQSPHHQGSTSAEQGEGGRKRGRGPNVQQQSQSAAAGPGSSEDQEAKLRRQQMLNKAAQQRYRQRRKERQQTIEVSLNQMQEQNSALQAQVMALEAALMSANMHAQAAVQQPMLMPGLPVALAGPMMLMQQHPPMMAPQQGMQPAAQVVVQQQLAQQEQQEQTQLALQQGSAQLPPIAPLQLDQQQQVQQQQQLQQQQQQQQQQQPQQPQQPQQQQQQRQQQRQQQQQQQQVAGPPNADWRASLRPQEGSGGNGSSTGASPATAAPLSGAQALHMQRAAALKTFVQEHNLWALLRAGEPLNPSLAGQLRGMVSACAESCAAALDVGSPEVAWPMGTSHDDLTHVAAAAAAVVVGAAAAQAPGRTGDKQKWLQVVADISLGDDQMCELLRLRAELLEGLGHCLAERRALAERLLACCSVALAPGPPATQLMAAQQQHQQHLAQLQQAGYVDGMARSTLSIREAVLQLQAGIAYEGQLLRDFTSQIMTGLLAPEQAAIMVAHHPNGTGEQGGAAAPGLDTSCS</sequence>
<dbReference type="GeneID" id="25741978"/>